<dbReference type="Proteomes" id="UP000799770">
    <property type="component" value="Unassembled WGS sequence"/>
</dbReference>
<keyword evidence="6 7" id="KW-0472">Membrane</keyword>
<evidence type="ECO:0000259" key="8">
    <source>
        <dbReference type="PROSITE" id="PS50850"/>
    </source>
</evidence>
<keyword evidence="10" id="KW-1185">Reference proteome</keyword>
<dbReference type="PRINTS" id="PR00171">
    <property type="entry name" value="SUGRTRNSPORT"/>
</dbReference>
<dbReference type="EMBL" id="ML977383">
    <property type="protein sequence ID" value="KAF2105364.1"/>
    <property type="molecule type" value="Genomic_DNA"/>
</dbReference>
<evidence type="ECO:0000256" key="1">
    <source>
        <dbReference type="ARBA" id="ARBA00004141"/>
    </source>
</evidence>
<dbReference type="OrthoDB" id="6339427at2759"/>
<evidence type="ECO:0000256" key="2">
    <source>
        <dbReference type="ARBA" id="ARBA00010992"/>
    </source>
</evidence>
<evidence type="ECO:0000256" key="4">
    <source>
        <dbReference type="ARBA" id="ARBA00022692"/>
    </source>
</evidence>
<dbReference type="Gene3D" id="1.20.1250.20">
    <property type="entry name" value="MFS general substrate transporter like domains"/>
    <property type="match status" value="1"/>
</dbReference>
<dbReference type="InterPro" id="IPR020846">
    <property type="entry name" value="MFS_dom"/>
</dbReference>
<feature type="transmembrane region" description="Helical" evidence="7">
    <location>
        <begin position="123"/>
        <end position="141"/>
    </location>
</feature>
<keyword evidence="4 7" id="KW-0812">Transmembrane</keyword>
<name>A0A6A5YF82_9PLEO</name>
<feature type="domain" description="Major facilitator superfamily (MFS) profile" evidence="8">
    <location>
        <begin position="1"/>
        <end position="210"/>
    </location>
</feature>
<dbReference type="SUPFAM" id="SSF103473">
    <property type="entry name" value="MFS general substrate transporter"/>
    <property type="match status" value="1"/>
</dbReference>
<feature type="transmembrane region" description="Helical" evidence="7">
    <location>
        <begin position="39"/>
        <end position="56"/>
    </location>
</feature>
<feature type="transmembrane region" description="Helical" evidence="7">
    <location>
        <begin position="68"/>
        <end position="86"/>
    </location>
</feature>
<evidence type="ECO:0000256" key="7">
    <source>
        <dbReference type="SAM" id="Phobius"/>
    </source>
</evidence>
<dbReference type="PROSITE" id="PS50850">
    <property type="entry name" value="MFS"/>
    <property type="match status" value="1"/>
</dbReference>
<dbReference type="PANTHER" id="PTHR48022">
    <property type="entry name" value="PLASTIDIC GLUCOSE TRANSPORTER 4"/>
    <property type="match status" value="1"/>
</dbReference>
<feature type="transmembrane region" description="Helical" evidence="7">
    <location>
        <begin position="153"/>
        <end position="175"/>
    </location>
</feature>
<proteinExistence type="inferred from homology"/>
<comment type="similarity">
    <text evidence="2">Belongs to the major facilitator superfamily. Sugar transporter (TC 2.A.1.1) family.</text>
</comment>
<gene>
    <name evidence="9" type="ORF">BDV96DRAFT_592660</name>
</gene>
<dbReference type="GO" id="GO:0016020">
    <property type="term" value="C:membrane"/>
    <property type="evidence" value="ECO:0007669"/>
    <property type="project" value="UniProtKB-SubCell"/>
</dbReference>
<evidence type="ECO:0000313" key="10">
    <source>
        <dbReference type="Proteomes" id="UP000799770"/>
    </source>
</evidence>
<protein>
    <submittedName>
        <fullName evidence="9">General substrate transporter</fullName>
    </submittedName>
</protein>
<comment type="subcellular location">
    <subcellularLocation>
        <location evidence="1">Membrane</location>
        <topology evidence="1">Multi-pass membrane protein</topology>
    </subcellularLocation>
</comment>
<evidence type="ECO:0000313" key="9">
    <source>
        <dbReference type="EMBL" id="KAF2105364.1"/>
    </source>
</evidence>
<dbReference type="InterPro" id="IPR050360">
    <property type="entry name" value="MFS_Sugar_Transporters"/>
</dbReference>
<evidence type="ECO:0000256" key="3">
    <source>
        <dbReference type="ARBA" id="ARBA00022448"/>
    </source>
</evidence>
<dbReference type="InterPro" id="IPR036259">
    <property type="entry name" value="MFS_trans_sf"/>
</dbReference>
<dbReference type="InterPro" id="IPR005829">
    <property type="entry name" value="Sugar_transporter_CS"/>
</dbReference>
<sequence>MAWFGYDQGVFSVSSSPPTLRNGFQRPGTRTFLASRPVVSRYWLGAFFGAICAFTVSDKLRRKKSVTLGLICSSVGAILQIVSWYLPQMLVGRIINGFGMGATSSVCPVYQAECSKPSVRGKLVVVGSLCNTAAFCLSNWMNYALYFEGGPLQWRFALALQLIFPIVVTITLCFVPESPRCFSCEIATRRLNTSSPGLKAGTSTYMTPRW</sequence>
<evidence type="ECO:0000256" key="5">
    <source>
        <dbReference type="ARBA" id="ARBA00022989"/>
    </source>
</evidence>
<reference evidence="9" key="1">
    <citation type="journal article" date="2020" name="Stud. Mycol.">
        <title>101 Dothideomycetes genomes: a test case for predicting lifestyles and emergence of pathogens.</title>
        <authorList>
            <person name="Haridas S."/>
            <person name="Albert R."/>
            <person name="Binder M."/>
            <person name="Bloem J."/>
            <person name="Labutti K."/>
            <person name="Salamov A."/>
            <person name="Andreopoulos B."/>
            <person name="Baker S."/>
            <person name="Barry K."/>
            <person name="Bills G."/>
            <person name="Bluhm B."/>
            <person name="Cannon C."/>
            <person name="Castanera R."/>
            <person name="Culley D."/>
            <person name="Daum C."/>
            <person name="Ezra D."/>
            <person name="Gonzalez J."/>
            <person name="Henrissat B."/>
            <person name="Kuo A."/>
            <person name="Liang C."/>
            <person name="Lipzen A."/>
            <person name="Lutzoni F."/>
            <person name="Magnuson J."/>
            <person name="Mondo S."/>
            <person name="Nolan M."/>
            <person name="Ohm R."/>
            <person name="Pangilinan J."/>
            <person name="Park H.-J."/>
            <person name="Ramirez L."/>
            <person name="Alfaro M."/>
            <person name="Sun H."/>
            <person name="Tritt A."/>
            <person name="Yoshinaga Y."/>
            <person name="Zwiers L.-H."/>
            <person name="Turgeon B."/>
            <person name="Goodwin S."/>
            <person name="Spatafora J."/>
            <person name="Crous P."/>
            <person name="Grigoriev I."/>
        </authorList>
    </citation>
    <scope>NUCLEOTIDE SEQUENCE</scope>
    <source>
        <strain evidence="9">CBS 627.86</strain>
    </source>
</reference>
<keyword evidence="3" id="KW-0813">Transport</keyword>
<dbReference type="InterPro" id="IPR005828">
    <property type="entry name" value="MFS_sugar_transport-like"/>
</dbReference>
<keyword evidence="5 7" id="KW-1133">Transmembrane helix</keyword>
<evidence type="ECO:0000256" key="6">
    <source>
        <dbReference type="ARBA" id="ARBA00023136"/>
    </source>
</evidence>
<organism evidence="9 10">
    <name type="scientific">Lophiotrema nucula</name>
    <dbReference type="NCBI Taxonomy" id="690887"/>
    <lineage>
        <taxon>Eukaryota</taxon>
        <taxon>Fungi</taxon>
        <taxon>Dikarya</taxon>
        <taxon>Ascomycota</taxon>
        <taxon>Pezizomycotina</taxon>
        <taxon>Dothideomycetes</taxon>
        <taxon>Pleosporomycetidae</taxon>
        <taxon>Pleosporales</taxon>
        <taxon>Lophiotremataceae</taxon>
        <taxon>Lophiotrema</taxon>
    </lineage>
</organism>
<dbReference type="PANTHER" id="PTHR48022:SF26">
    <property type="entry name" value="MAJOR FACILITATOR SUPERFAMILY (MFS) PROFILE DOMAIN-CONTAINING PROTEIN-RELATED"/>
    <property type="match status" value="1"/>
</dbReference>
<dbReference type="PROSITE" id="PS00217">
    <property type="entry name" value="SUGAR_TRANSPORT_2"/>
    <property type="match status" value="1"/>
</dbReference>
<dbReference type="GO" id="GO:0005351">
    <property type="term" value="F:carbohydrate:proton symporter activity"/>
    <property type="evidence" value="ECO:0007669"/>
    <property type="project" value="TreeGrafter"/>
</dbReference>
<dbReference type="InterPro" id="IPR003663">
    <property type="entry name" value="Sugar/inositol_transpt"/>
</dbReference>
<dbReference type="Pfam" id="PF00083">
    <property type="entry name" value="Sugar_tr"/>
    <property type="match status" value="1"/>
</dbReference>
<accession>A0A6A5YF82</accession>
<dbReference type="AlphaFoldDB" id="A0A6A5YF82"/>